<dbReference type="GO" id="GO:0005783">
    <property type="term" value="C:endoplasmic reticulum"/>
    <property type="evidence" value="ECO:0007669"/>
    <property type="project" value="TreeGrafter"/>
</dbReference>
<name>A0A0S4KJ22_BODSA</name>
<feature type="transmembrane region" description="Helical" evidence="7">
    <location>
        <begin position="89"/>
        <end position="111"/>
    </location>
</feature>
<comment type="catalytic activity">
    <reaction evidence="7">
        <text>L-cysteinyl-[protein] + hexadecanoyl-CoA = S-hexadecanoyl-L-cysteinyl-[protein] + CoA</text>
        <dbReference type="Rhea" id="RHEA:36683"/>
        <dbReference type="Rhea" id="RHEA-COMP:10131"/>
        <dbReference type="Rhea" id="RHEA-COMP:11032"/>
        <dbReference type="ChEBI" id="CHEBI:29950"/>
        <dbReference type="ChEBI" id="CHEBI:57287"/>
        <dbReference type="ChEBI" id="CHEBI:57379"/>
        <dbReference type="ChEBI" id="CHEBI:74151"/>
        <dbReference type="EC" id="2.3.1.225"/>
    </reaction>
</comment>
<evidence type="ECO:0000256" key="5">
    <source>
        <dbReference type="ARBA" id="ARBA00023136"/>
    </source>
</evidence>
<evidence type="ECO:0000256" key="4">
    <source>
        <dbReference type="ARBA" id="ARBA00022989"/>
    </source>
</evidence>
<evidence type="ECO:0000256" key="6">
    <source>
        <dbReference type="ARBA" id="ARBA00023315"/>
    </source>
</evidence>
<dbReference type="InterPro" id="IPR001594">
    <property type="entry name" value="Palmitoyltrfase_DHHC"/>
</dbReference>
<evidence type="ECO:0000313" key="9">
    <source>
        <dbReference type="EMBL" id="CUI15168.1"/>
    </source>
</evidence>
<evidence type="ECO:0000256" key="3">
    <source>
        <dbReference type="ARBA" id="ARBA00022692"/>
    </source>
</evidence>
<proteinExistence type="inferred from homology"/>
<dbReference type="PANTHER" id="PTHR22883:SF478">
    <property type="entry name" value="PALMITOYLTRANSFERASE"/>
    <property type="match status" value="1"/>
</dbReference>
<gene>
    <name evidence="9" type="ORF">BSAL_27810</name>
</gene>
<keyword evidence="3 7" id="KW-0812">Transmembrane</keyword>
<dbReference type="GO" id="GO:0016020">
    <property type="term" value="C:membrane"/>
    <property type="evidence" value="ECO:0007669"/>
    <property type="project" value="UniProtKB-SubCell"/>
</dbReference>
<comment type="similarity">
    <text evidence="7">Belongs to the DHHC palmitoyltransferase family.</text>
</comment>
<evidence type="ECO:0000313" key="10">
    <source>
        <dbReference type="Proteomes" id="UP000051952"/>
    </source>
</evidence>
<dbReference type="PANTHER" id="PTHR22883">
    <property type="entry name" value="ZINC FINGER DHHC DOMAIN CONTAINING PROTEIN"/>
    <property type="match status" value="1"/>
</dbReference>
<keyword evidence="5 7" id="KW-0472">Membrane</keyword>
<feature type="transmembrane region" description="Helical" evidence="7">
    <location>
        <begin position="225"/>
        <end position="252"/>
    </location>
</feature>
<evidence type="ECO:0000256" key="1">
    <source>
        <dbReference type="ARBA" id="ARBA00004141"/>
    </source>
</evidence>
<comment type="domain">
    <text evidence="7">The DHHC domain is required for palmitoyltransferase activity.</text>
</comment>
<dbReference type="EC" id="2.3.1.225" evidence="7"/>
<dbReference type="OrthoDB" id="4096362at2759"/>
<feature type="domain" description="Palmitoyltransferase DHHC" evidence="8">
    <location>
        <begin position="138"/>
        <end position="262"/>
    </location>
</feature>
<keyword evidence="10" id="KW-1185">Reference proteome</keyword>
<dbReference type="OMA" id="NSICIVA"/>
<dbReference type="EMBL" id="CYKH01001850">
    <property type="protein sequence ID" value="CUI15168.1"/>
    <property type="molecule type" value="Genomic_DNA"/>
</dbReference>
<comment type="subcellular location">
    <subcellularLocation>
        <location evidence="1">Membrane</location>
        <topology evidence="1">Multi-pass membrane protein</topology>
    </subcellularLocation>
</comment>
<keyword evidence="6 7" id="KW-0012">Acyltransferase</keyword>
<dbReference type="GO" id="GO:0019706">
    <property type="term" value="F:protein-cysteine S-palmitoyltransferase activity"/>
    <property type="evidence" value="ECO:0007669"/>
    <property type="project" value="UniProtKB-EC"/>
</dbReference>
<organism evidence="9 10">
    <name type="scientific">Bodo saltans</name>
    <name type="common">Flagellated protozoan</name>
    <dbReference type="NCBI Taxonomy" id="75058"/>
    <lineage>
        <taxon>Eukaryota</taxon>
        <taxon>Discoba</taxon>
        <taxon>Euglenozoa</taxon>
        <taxon>Kinetoplastea</taxon>
        <taxon>Metakinetoplastina</taxon>
        <taxon>Eubodonida</taxon>
        <taxon>Bodonidae</taxon>
        <taxon>Bodo</taxon>
    </lineage>
</organism>
<dbReference type="VEuPathDB" id="TriTrypDB:BSAL_27810"/>
<dbReference type="PROSITE" id="PS50216">
    <property type="entry name" value="DHHC"/>
    <property type="match status" value="1"/>
</dbReference>
<keyword evidence="2 7" id="KW-0808">Transferase</keyword>
<evidence type="ECO:0000256" key="7">
    <source>
        <dbReference type="RuleBase" id="RU079119"/>
    </source>
</evidence>
<keyword evidence="4 7" id="KW-1133">Transmembrane helix</keyword>
<protein>
    <recommendedName>
        <fullName evidence="7">Palmitoyltransferase</fullName>
        <ecNumber evidence="7">2.3.1.225</ecNumber>
    </recommendedName>
</protein>
<evidence type="ECO:0000256" key="2">
    <source>
        <dbReference type="ARBA" id="ARBA00022679"/>
    </source>
</evidence>
<reference evidence="10" key="1">
    <citation type="submission" date="2015-09" db="EMBL/GenBank/DDBJ databases">
        <authorList>
            <consortium name="Pathogen Informatics"/>
        </authorList>
    </citation>
    <scope>NUCLEOTIDE SEQUENCE [LARGE SCALE GENOMIC DNA]</scope>
    <source>
        <strain evidence="10">Lake Konstanz</strain>
    </source>
</reference>
<dbReference type="GO" id="GO:0006612">
    <property type="term" value="P:protein targeting to membrane"/>
    <property type="evidence" value="ECO:0007669"/>
    <property type="project" value="TreeGrafter"/>
</dbReference>
<accession>A0A0S4KJ22</accession>
<dbReference type="InterPro" id="IPR039859">
    <property type="entry name" value="PFA4/ZDH16/20/ERF2-like"/>
</dbReference>
<dbReference type="Pfam" id="PF01529">
    <property type="entry name" value="DHHC"/>
    <property type="match status" value="1"/>
</dbReference>
<feature type="transmembrane region" description="Helical" evidence="7">
    <location>
        <begin position="188"/>
        <end position="210"/>
    </location>
</feature>
<evidence type="ECO:0000259" key="8">
    <source>
        <dbReference type="Pfam" id="PF01529"/>
    </source>
</evidence>
<dbReference type="Proteomes" id="UP000051952">
    <property type="component" value="Unassembled WGS sequence"/>
</dbReference>
<sequence>MQLDERLMQERQGYFHVGSEQQTPVWSGAATAEPGVLVRAPRKRVLGTARRVLCCIVPHDGHMSIVVAVLLLIPVVVFLSSVVPSDDVVSFVVVPVFTLFALLCLLCAVTVDPGVLVPIPPDPSRQAQIVEINGAQFECKICTTCNIVRPPRSSHCRQCDWCVDEYDHHCGVLGSCVAKRTFRFFSGFIAFSVVLAAYIFVRCVIFLVAMDFSRESNSDGGRWKLVATFGCALYCMLGGCCVSGQCGFYMYLGCSNQTQKECNKTTEGLLHGPPNPFSEGPIINFMKRFFGGLGPSRISSDTPEFV</sequence>
<dbReference type="GO" id="GO:0005794">
    <property type="term" value="C:Golgi apparatus"/>
    <property type="evidence" value="ECO:0007669"/>
    <property type="project" value="TreeGrafter"/>
</dbReference>
<feature type="transmembrane region" description="Helical" evidence="7">
    <location>
        <begin position="65"/>
        <end position="83"/>
    </location>
</feature>
<dbReference type="AlphaFoldDB" id="A0A0S4KJ22"/>